<accession>A0AAW2ECA0</accession>
<proteinExistence type="predicted"/>
<reference evidence="3 4" key="1">
    <citation type="submission" date="2023-03" db="EMBL/GenBank/DDBJ databases">
        <title>High recombination rates correlate with genetic variation in Cardiocondyla obscurior ants.</title>
        <authorList>
            <person name="Errbii M."/>
        </authorList>
    </citation>
    <scope>NUCLEOTIDE SEQUENCE [LARGE SCALE GENOMIC DNA]</scope>
    <source>
        <strain evidence="3">Alpha-2009</strain>
        <tissue evidence="3">Whole body</tissue>
    </source>
</reference>
<protein>
    <recommendedName>
        <fullName evidence="5">Transmembrane protein</fullName>
    </recommendedName>
</protein>
<evidence type="ECO:0000313" key="4">
    <source>
        <dbReference type="Proteomes" id="UP001430953"/>
    </source>
</evidence>
<organism evidence="3 4">
    <name type="scientific">Cardiocondyla obscurior</name>
    <dbReference type="NCBI Taxonomy" id="286306"/>
    <lineage>
        <taxon>Eukaryota</taxon>
        <taxon>Metazoa</taxon>
        <taxon>Ecdysozoa</taxon>
        <taxon>Arthropoda</taxon>
        <taxon>Hexapoda</taxon>
        <taxon>Insecta</taxon>
        <taxon>Pterygota</taxon>
        <taxon>Neoptera</taxon>
        <taxon>Endopterygota</taxon>
        <taxon>Hymenoptera</taxon>
        <taxon>Apocrita</taxon>
        <taxon>Aculeata</taxon>
        <taxon>Formicoidea</taxon>
        <taxon>Formicidae</taxon>
        <taxon>Myrmicinae</taxon>
        <taxon>Cardiocondyla</taxon>
    </lineage>
</organism>
<feature type="region of interest" description="Disordered" evidence="1">
    <location>
        <begin position="181"/>
        <end position="219"/>
    </location>
</feature>
<feature type="transmembrane region" description="Helical" evidence="2">
    <location>
        <begin position="112"/>
        <end position="133"/>
    </location>
</feature>
<dbReference type="AlphaFoldDB" id="A0AAW2ECA0"/>
<feature type="compositionally biased region" description="Basic residues" evidence="1">
    <location>
        <begin position="181"/>
        <end position="201"/>
    </location>
</feature>
<keyword evidence="2" id="KW-1133">Transmembrane helix</keyword>
<gene>
    <name evidence="3" type="ORF">PUN28_019948</name>
</gene>
<keyword evidence="2" id="KW-0472">Membrane</keyword>
<evidence type="ECO:0000313" key="3">
    <source>
        <dbReference type="EMBL" id="KAL0099870.1"/>
    </source>
</evidence>
<keyword evidence="2" id="KW-0812">Transmembrane</keyword>
<comment type="caution">
    <text evidence="3">The sequence shown here is derived from an EMBL/GenBank/DDBJ whole genome shotgun (WGS) entry which is preliminary data.</text>
</comment>
<evidence type="ECO:0008006" key="5">
    <source>
        <dbReference type="Google" id="ProtNLM"/>
    </source>
</evidence>
<name>A0AAW2ECA0_9HYME</name>
<evidence type="ECO:0000256" key="1">
    <source>
        <dbReference type="SAM" id="MobiDB-lite"/>
    </source>
</evidence>
<sequence length="242" mass="28492">MRRGHGCVTRDCRGLRPLLSASKFGTRRVILVVFVRTGELSLAPARQRARIIERISPAATLRCYVSCQRNAEPPLPRKKILQTFKPIFSTFFFFSPPRRKKKKSTCNNSSSFVSFQLHVFYFILFFFFLLNLINIRCIRESEIDLNFSANNKKSSPLGRPRDSTRRRPDCVCPSFLSKRNKKQKRGCNKKKKEEKKERRTKLTLARVADREKKKKKNEKKKRICTLRLKILFVADSRYRKKI</sequence>
<dbReference type="Proteomes" id="UP001430953">
    <property type="component" value="Unassembled WGS sequence"/>
</dbReference>
<evidence type="ECO:0000256" key="2">
    <source>
        <dbReference type="SAM" id="Phobius"/>
    </source>
</evidence>
<dbReference type="EMBL" id="JADYXP020000027">
    <property type="protein sequence ID" value="KAL0099870.1"/>
    <property type="molecule type" value="Genomic_DNA"/>
</dbReference>
<keyword evidence="4" id="KW-1185">Reference proteome</keyword>